<dbReference type="OMA" id="FKDHQFT"/>
<dbReference type="Pfam" id="PF00282">
    <property type="entry name" value="Pyridoxal_deC"/>
    <property type="match status" value="1"/>
</dbReference>
<dbReference type="GO" id="GO:0016740">
    <property type="term" value="F:transferase activity"/>
    <property type="evidence" value="ECO:0007669"/>
    <property type="project" value="UniProtKB-KW"/>
</dbReference>
<keyword evidence="9" id="KW-1133">Transmembrane helix</keyword>
<dbReference type="InterPro" id="IPR015421">
    <property type="entry name" value="PyrdxlP-dep_Trfase_major"/>
</dbReference>
<evidence type="ECO:0000256" key="2">
    <source>
        <dbReference type="ARBA" id="ARBA00004389"/>
    </source>
</evidence>
<evidence type="ECO:0000256" key="17">
    <source>
        <dbReference type="RuleBase" id="RU000382"/>
    </source>
</evidence>
<keyword evidence="8" id="KW-0746">Sphingolipid metabolism</keyword>
<dbReference type="SUPFAM" id="SSF53383">
    <property type="entry name" value="PLP-dependent transferases"/>
    <property type="match status" value="1"/>
</dbReference>
<evidence type="ECO:0000256" key="7">
    <source>
        <dbReference type="ARBA" id="ARBA00022898"/>
    </source>
</evidence>
<dbReference type="EMBL" id="KB467865">
    <property type="protein sequence ID" value="PCH36045.1"/>
    <property type="molecule type" value="Genomic_DNA"/>
</dbReference>
<evidence type="ECO:0000313" key="18">
    <source>
        <dbReference type="EMBL" id="PCH36045.1"/>
    </source>
</evidence>
<organism evidence="18 19">
    <name type="scientific">Wolfiporia cocos (strain MD-104)</name>
    <name type="common">Brown rot fungus</name>
    <dbReference type="NCBI Taxonomy" id="742152"/>
    <lineage>
        <taxon>Eukaryota</taxon>
        <taxon>Fungi</taxon>
        <taxon>Dikarya</taxon>
        <taxon>Basidiomycota</taxon>
        <taxon>Agaricomycotina</taxon>
        <taxon>Agaricomycetes</taxon>
        <taxon>Polyporales</taxon>
        <taxon>Phaeolaceae</taxon>
        <taxon>Wolfiporia</taxon>
    </lineage>
</organism>
<sequence>MTSNISSTSMLARLNRRSSRAFETLKNVLLLYLILTRTLKAIRHLRARGFARTIVDLYTWVSQETLLLALRLPRLRAGVQRELAKARLDIEAGMVPSGPSVTRHLALPSFGQSAEWIVAEMDKMDSEAPAHADWHGGRVSGAVYHGGDDMTAVILAAITRYALSNPLHPDVFPAVRKMEAEIVAMCLRMYHAPDGAAGTTTSGGTESIVMAVKAYRDWARAEKGITEPEMVVPETAHAAFDKGAAYMGVKVHTVPVDPITRQVDLKGVRRAINANTILLVGSAINFPDGNADDIVALGKLAKNAGIGLHVDSCLGSFIVPFLAEVSAEEGWGAVPIWDFRVEGVTSISCDTHKYGFAPKGNSVVMYRSANLRRYQYYVNAGWVGGVYASPSLAGSRPGALIAGTWAAMHYMGSSGYRDSCRAIVSTARAIAARIRAEIPVLRVLGDPPASVVAFASAADPIFRKGSKLSASESSKGVDVLEVGDKMAKRGWHLNALKGPAAVHIAVTRLTVPVVDQFIADLKDAVREAELAPSGKGNMARLYGLGTSSAVGPAMVGHIAEAFLDTLYKA</sequence>
<evidence type="ECO:0000256" key="3">
    <source>
        <dbReference type="ARBA" id="ARBA00004760"/>
    </source>
</evidence>
<dbReference type="GO" id="GO:0008117">
    <property type="term" value="F:sphinganine-1-phosphate aldolase activity"/>
    <property type="evidence" value="ECO:0007669"/>
    <property type="project" value="UniProtKB-EC"/>
</dbReference>
<dbReference type="InterPro" id="IPR015424">
    <property type="entry name" value="PyrdxlP-dep_Trfase"/>
</dbReference>
<reference evidence="18 19" key="1">
    <citation type="journal article" date="2012" name="Science">
        <title>The Paleozoic origin of enzymatic lignin decomposition reconstructed from 31 fungal genomes.</title>
        <authorList>
            <person name="Floudas D."/>
            <person name="Binder M."/>
            <person name="Riley R."/>
            <person name="Barry K."/>
            <person name="Blanchette R.A."/>
            <person name="Henrissat B."/>
            <person name="Martinez A.T."/>
            <person name="Otillar R."/>
            <person name="Spatafora J.W."/>
            <person name="Yadav J.S."/>
            <person name="Aerts A."/>
            <person name="Benoit I."/>
            <person name="Boyd A."/>
            <person name="Carlson A."/>
            <person name="Copeland A."/>
            <person name="Coutinho P.M."/>
            <person name="de Vries R.P."/>
            <person name="Ferreira P."/>
            <person name="Findley K."/>
            <person name="Foster B."/>
            <person name="Gaskell J."/>
            <person name="Glotzer D."/>
            <person name="Gorecki P."/>
            <person name="Heitman J."/>
            <person name="Hesse C."/>
            <person name="Hori C."/>
            <person name="Igarashi K."/>
            <person name="Jurgens J.A."/>
            <person name="Kallen N."/>
            <person name="Kersten P."/>
            <person name="Kohler A."/>
            <person name="Kuees U."/>
            <person name="Kumar T.K.A."/>
            <person name="Kuo A."/>
            <person name="LaButti K."/>
            <person name="Larrondo L.F."/>
            <person name="Lindquist E."/>
            <person name="Ling A."/>
            <person name="Lombard V."/>
            <person name="Lucas S."/>
            <person name="Lundell T."/>
            <person name="Martin R."/>
            <person name="McLaughlin D.J."/>
            <person name="Morgenstern I."/>
            <person name="Morin E."/>
            <person name="Murat C."/>
            <person name="Nagy L.G."/>
            <person name="Nolan M."/>
            <person name="Ohm R.A."/>
            <person name="Patyshakuliyeva A."/>
            <person name="Rokas A."/>
            <person name="Ruiz-Duenas F.J."/>
            <person name="Sabat G."/>
            <person name="Salamov A."/>
            <person name="Samejima M."/>
            <person name="Schmutz J."/>
            <person name="Slot J.C."/>
            <person name="St John F."/>
            <person name="Stenlid J."/>
            <person name="Sun H."/>
            <person name="Sun S."/>
            <person name="Syed K."/>
            <person name="Tsang A."/>
            <person name="Wiebenga A."/>
            <person name="Young D."/>
            <person name="Pisabarro A."/>
            <person name="Eastwood D.C."/>
            <person name="Martin F."/>
            <person name="Cullen D."/>
            <person name="Grigoriev I.V."/>
            <person name="Hibbett D.S."/>
        </authorList>
    </citation>
    <scope>NUCLEOTIDE SEQUENCE [LARGE SCALE GENOMIC DNA]</scope>
    <source>
        <strain evidence="18 19">MD-104</strain>
    </source>
</reference>
<gene>
    <name evidence="18" type="ORF">WOLCODRAFT_140194</name>
</gene>
<dbReference type="FunFam" id="3.40.640.10:FF:000020">
    <property type="entry name" value="sphingosine-1-phosphate lyase 1"/>
    <property type="match status" value="1"/>
</dbReference>
<dbReference type="GO" id="GO:0019752">
    <property type="term" value="P:carboxylic acid metabolic process"/>
    <property type="evidence" value="ECO:0007669"/>
    <property type="project" value="InterPro"/>
</dbReference>
<evidence type="ECO:0000256" key="10">
    <source>
        <dbReference type="ARBA" id="ARBA00023098"/>
    </source>
</evidence>
<keyword evidence="11" id="KW-0472">Membrane</keyword>
<evidence type="ECO:0000256" key="14">
    <source>
        <dbReference type="ARBA" id="ARBA00038965"/>
    </source>
</evidence>
<protein>
    <recommendedName>
        <fullName evidence="14">sphinganine-1-phosphate aldolase</fullName>
        <ecNumber evidence="14">4.1.2.27</ecNumber>
    </recommendedName>
    <alternativeName>
        <fullName evidence="15">Sphingosine-1-phosphate aldolase</fullName>
    </alternativeName>
</protein>
<dbReference type="Gene3D" id="6.10.140.2150">
    <property type="match status" value="1"/>
</dbReference>
<comment type="pathway">
    <text evidence="4">Sphingolipid metabolism.</text>
</comment>
<dbReference type="Gene3D" id="3.40.640.10">
    <property type="entry name" value="Type I PLP-dependent aspartate aminotransferase-like (Major domain)"/>
    <property type="match status" value="1"/>
</dbReference>
<evidence type="ECO:0000256" key="6">
    <source>
        <dbReference type="ARBA" id="ARBA00022824"/>
    </source>
</evidence>
<dbReference type="PANTHER" id="PTHR42735">
    <property type="match status" value="1"/>
</dbReference>
<dbReference type="GO" id="GO:0005789">
    <property type="term" value="C:endoplasmic reticulum membrane"/>
    <property type="evidence" value="ECO:0007669"/>
    <property type="project" value="UniProtKB-SubCell"/>
</dbReference>
<evidence type="ECO:0000256" key="9">
    <source>
        <dbReference type="ARBA" id="ARBA00022989"/>
    </source>
</evidence>
<dbReference type="GO" id="GO:0030149">
    <property type="term" value="P:sphingolipid catabolic process"/>
    <property type="evidence" value="ECO:0007669"/>
    <property type="project" value="TreeGrafter"/>
</dbReference>
<dbReference type="EC" id="4.1.2.27" evidence="14"/>
<feature type="modified residue" description="N6-(pyridoxal phosphate)lysine" evidence="16">
    <location>
        <position position="353"/>
    </location>
</feature>
<dbReference type="OrthoDB" id="10254570at2759"/>
<evidence type="ECO:0000256" key="13">
    <source>
        <dbReference type="ARBA" id="ARBA00038302"/>
    </source>
</evidence>
<dbReference type="AlphaFoldDB" id="A0A2H3J2W0"/>
<comment type="subcellular location">
    <subcellularLocation>
        <location evidence="2">Endoplasmic reticulum membrane</location>
        <topology evidence="2">Single-pass membrane protein</topology>
    </subcellularLocation>
</comment>
<name>A0A2H3J2W0_WOLCO</name>
<dbReference type="PANTHER" id="PTHR42735:SF6">
    <property type="entry name" value="SPHINGOSINE-1-PHOSPHATE LYASE 1"/>
    <property type="match status" value="1"/>
</dbReference>
<evidence type="ECO:0000256" key="16">
    <source>
        <dbReference type="PIRSR" id="PIRSR602129-50"/>
    </source>
</evidence>
<keyword evidence="6" id="KW-0256">Endoplasmic reticulum</keyword>
<keyword evidence="18" id="KW-0808">Transferase</keyword>
<keyword evidence="5" id="KW-0812">Transmembrane</keyword>
<evidence type="ECO:0000256" key="4">
    <source>
        <dbReference type="ARBA" id="ARBA00004991"/>
    </source>
</evidence>
<comment type="cofactor">
    <cofactor evidence="1 16 17">
        <name>pyridoxal 5'-phosphate</name>
        <dbReference type="ChEBI" id="CHEBI:597326"/>
    </cofactor>
</comment>
<dbReference type="Gene3D" id="3.90.1150.10">
    <property type="entry name" value="Aspartate Aminotransferase, domain 1"/>
    <property type="match status" value="1"/>
</dbReference>
<keyword evidence="19" id="KW-1185">Reference proteome</keyword>
<keyword evidence="10" id="KW-0443">Lipid metabolism</keyword>
<evidence type="ECO:0000256" key="11">
    <source>
        <dbReference type="ARBA" id="ARBA00023136"/>
    </source>
</evidence>
<dbReference type="InterPro" id="IPR015422">
    <property type="entry name" value="PyrdxlP-dep_Trfase_small"/>
</dbReference>
<dbReference type="STRING" id="742152.A0A2H3J2W0"/>
<evidence type="ECO:0000256" key="15">
    <source>
        <dbReference type="ARBA" id="ARBA00042568"/>
    </source>
</evidence>
<comment type="similarity">
    <text evidence="13">Belongs to the group II decarboxylase family. Sphingosine-1-phosphate lyase subfamily.</text>
</comment>
<comment type="pathway">
    <text evidence="3">Lipid metabolism; sphingolipid metabolism.</text>
</comment>
<evidence type="ECO:0000256" key="8">
    <source>
        <dbReference type="ARBA" id="ARBA00022919"/>
    </source>
</evidence>
<evidence type="ECO:0000313" key="19">
    <source>
        <dbReference type="Proteomes" id="UP000218811"/>
    </source>
</evidence>
<dbReference type="InterPro" id="IPR002129">
    <property type="entry name" value="PyrdxlP-dep_de-COase"/>
</dbReference>
<keyword evidence="12 17" id="KW-0456">Lyase</keyword>
<dbReference type="InterPro" id="IPR050477">
    <property type="entry name" value="GrpII_AminoAcid_Decarb"/>
</dbReference>
<dbReference type="GO" id="GO:0030170">
    <property type="term" value="F:pyridoxal phosphate binding"/>
    <property type="evidence" value="ECO:0007669"/>
    <property type="project" value="InterPro"/>
</dbReference>
<accession>A0A2H3J2W0</accession>
<keyword evidence="7 16" id="KW-0663">Pyridoxal phosphate</keyword>
<evidence type="ECO:0000256" key="5">
    <source>
        <dbReference type="ARBA" id="ARBA00022692"/>
    </source>
</evidence>
<evidence type="ECO:0000256" key="12">
    <source>
        <dbReference type="ARBA" id="ARBA00023239"/>
    </source>
</evidence>
<proteinExistence type="inferred from homology"/>
<evidence type="ECO:0000256" key="1">
    <source>
        <dbReference type="ARBA" id="ARBA00001933"/>
    </source>
</evidence>
<dbReference type="Proteomes" id="UP000218811">
    <property type="component" value="Unassembled WGS sequence"/>
</dbReference>